<protein>
    <submittedName>
        <fullName evidence="3">Carbohydrate binding-domain-containing protein</fullName>
    </submittedName>
</protein>
<evidence type="ECO:0000259" key="2">
    <source>
        <dbReference type="Pfam" id="PF10645"/>
    </source>
</evidence>
<evidence type="ECO:0000313" key="3">
    <source>
        <dbReference type="EMBL" id="KAJ7622323.1"/>
    </source>
</evidence>
<evidence type="ECO:0000256" key="1">
    <source>
        <dbReference type="SAM" id="SignalP"/>
    </source>
</evidence>
<dbReference type="Pfam" id="PF10645">
    <property type="entry name" value="Carb_bind"/>
    <property type="match status" value="2"/>
</dbReference>
<feature type="domain" description="Endo-1,3(4)-beta-glucanase 1 carbohydrate binding" evidence="2">
    <location>
        <begin position="86"/>
        <end position="134"/>
    </location>
</feature>
<dbReference type="AlphaFoldDB" id="A0AAD7BJ40"/>
<name>A0AAD7BJ40_9AGAR</name>
<dbReference type="GO" id="GO:0030246">
    <property type="term" value="F:carbohydrate binding"/>
    <property type="evidence" value="ECO:0007669"/>
    <property type="project" value="InterPro"/>
</dbReference>
<dbReference type="Proteomes" id="UP001221142">
    <property type="component" value="Unassembled WGS sequence"/>
</dbReference>
<reference evidence="3" key="1">
    <citation type="submission" date="2023-03" db="EMBL/GenBank/DDBJ databases">
        <title>Massive genome expansion in bonnet fungi (Mycena s.s.) driven by repeated elements and novel gene families across ecological guilds.</title>
        <authorList>
            <consortium name="Lawrence Berkeley National Laboratory"/>
            <person name="Harder C.B."/>
            <person name="Miyauchi S."/>
            <person name="Viragh M."/>
            <person name="Kuo A."/>
            <person name="Thoen E."/>
            <person name="Andreopoulos B."/>
            <person name="Lu D."/>
            <person name="Skrede I."/>
            <person name="Drula E."/>
            <person name="Henrissat B."/>
            <person name="Morin E."/>
            <person name="Kohler A."/>
            <person name="Barry K."/>
            <person name="LaButti K."/>
            <person name="Morin E."/>
            <person name="Salamov A."/>
            <person name="Lipzen A."/>
            <person name="Mereny Z."/>
            <person name="Hegedus B."/>
            <person name="Baldrian P."/>
            <person name="Stursova M."/>
            <person name="Weitz H."/>
            <person name="Taylor A."/>
            <person name="Grigoriev I.V."/>
            <person name="Nagy L.G."/>
            <person name="Martin F."/>
            <person name="Kauserud H."/>
        </authorList>
    </citation>
    <scope>NUCLEOTIDE SEQUENCE</scope>
    <source>
        <strain evidence="3">9284</strain>
    </source>
</reference>
<feature type="domain" description="Endo-1,3(4)-beta-glucanase 1 carbohydrate binding" evidence="2">
    <location>
        <begin position="25"/>
        <end position="73"/>
    </location>
</feature>
<feature type="signal peptide" evidence="1">
    <location>
        <begin position="1"/>
        <end position="20"/>
    </location>
</feature>
<keyword evidence="1" id="KW-0732">Signal</keyword>
<feature type="chain" id="PRO_5042135579" evidence="1">
    <location>
        <begin position="21"/>
        <end position="186"/>
    </location>
</feature>
<proteinExistence type="predicted"/>
<dbReference type="EMBL" id="JARKIF010000015">
    <property type="protein sequence ID" value="KAJ7622323.1"/>
    <property type="molecule type" value="Genomic_DNA"/>
</dbReference>
<keyword evidence="4" id="KW-1185">Reference proteome</keyword>
<dbReference type="InterPro" id="IPR018909">
    <property type="entry name" value="Eng1_septum"/>
</dbReference>
<evidence type="ECO:0000313" key="4">
    <source>
        <dbReference type="Proteomes" id="UP001221142"/>
    </source>
</evidence>
<gene>
    <name evidence="3" type="ORF">FB45DRAFT_927523</name>
</gene>
<sequence length="186" mass="19855">MPHLLALALTTFVSLSVVGAETLMNCGSSMYFPSQYTCFDDNFLCPIVNNEVYVRCGPACYSVKQYTCSSNTLQPYVSGQPTTLEKCGSTQFDPAKNVCLDNSQLCPIMQGNVTLFCYGAGTCYSPYQSGCALGQIYPLGTPAPTCVGLDGTNPICDPTECLEVACCKGLINIADKCRDPCDFGGC</sequence>
<organism evidence="3 4">
    <name type="scientific">Roridomyces roridus</name>
    <dbReference type="NCBI Taxonomy" id="1738132"/>
    <lineage>
        <taxon>Eukaryota</taxon>
        <taxon>Fungi</taxon>
        <taxon>Dikarya</taxon>
        <taxon>Basidiomycota</taxon>
        <taxon>Agaricomycotina</taxon>
        <taxon>Agaricomycetes</taxon>
        <taxon>Agaricomycetidae</taxon>
        <taxon>Agaricales</taxon>
        <taxon>Marasmiineae</taxon>
        <taxon>Mycenaceae</taxon>
        <taxon>Roridomyces</taxon>
    </lineage>
</organism>
<comment type="caution">
    <text evidence="3">The sequence shown here is derived from an EMBL/GenBank/DDBJ whole genome shotgun (WGS) entry which is preliminary data.</text>
</comment>
<accession>A0AAD7BJ40</accession>